<keyword evidence="1" id="KW-0677">Repeat</keyword>
<dbReference type="InterPro" id="IPR051165">
    <property type="entry name" value="Multifunctional_ANK_Repeat"/>
</dbReference>
<dbReference type="PROSITE" id="PS50297">
    <property type="entry name" value="ANK_REP_REGION"/>
    <property type="match status" value="1"/>
</dbReference>
<dbReference type="OrthoDB" id="3060779at2759"/>
<dbReference type="Proteomes" id="UP000623467">
    <property type="component" value="Unassembled WGS sequence"/>
</dbReference>
<dbReference type="Pfam" id="PF12796">
    <property type="entry name" value="Ank_2"/>
    <property type="match status" value="2"/>
</dbReference>
<dbReference type="Gene3D" id="1.25.40.20">
    <property type="entry name" value="Ankyrin repeat-containing domain"/>
    <property type="match status" value="3"/>
</dbReference>
<keyword evidence="2 3" id="KW-0040">ANK repeat</keyword>
<evidence type="ECO:0000313" key="5">
    <source>
        <dbReference type="Proteomes" id="UP000623467"/>
    </source>
</evidence>
<accession>A0A8H6YZ20</accession>
<feature type="repeat" description="ANK" evidence="3">
    <location>
        <begin position="333"/>
        <end position="359"/>
    </location>
</feature>
<dbReference type="InterPro" id="IPR002110">
    <property type="entry name" value="Ankyrin_rpt"/>
</dbReference>
<dbReference type="SUPFAM" id="SSF48403">
    <property type="entry name" value="Ankyrin repeat"/>
    <property type="match status" value="2"/>
</dbReference>
<protein>
    <submittedName>
        <fullName evidence="4">Serine/threonine-protein phosphatase 6 regulatory ankyrin repeat subunit A-like protein</fullName>
    </submittedName>
</protein>
<name>A0A8H6YZ20_9AGAR</name>
<dbReference type="PANTHER" id="PTHR24123:SF33">
    <property type="entry name" value="PROTEIN HOS4"/>
    <property type="match status" value="1"/>
</dbReference>
<dbReference type="EMBL" id="JACAZH010000006">
    <property type="protein sequence ID" value="KAF7366410.1"/>
    <property type="molecule type" value="Genomic_DNA"/>
</dbReference>
<evidence type="ECO:0000256" key="1">
    <source>
        <dbReference type="ARBA" id="ARBA00022737"/>
    </source>
</evidence>
<dbReference type="SMART" id="SM00248">
    <property type="entry name" value="ANK"/>
    <property type="match status" value="7"/>
</dbReference>
<dbReference type="PROSITE" id="PS50088">
    <property type="entry name" value="ANK_REPEAT"/>
    <property type="match status" value="1"/>
</dbReference>
<organism evidence="4 5">
    <name type="scientific">Mycena sanguinolenta</name>
    <dbReference type="NCBI Taxonomy" id="230812"/>
    <lineage>
        <taxon>Eukaryota</taxon>
        <taxon>Fungi</taxon>
        <taxon>Dikarya</taxon>
        <taxon>Basidiomycota</taxon>
        <taxon>Agaricomycotina</taxon>
        <taxon>Agaricomycetes</taxon>
        <taxon>Agaricomycetidae</taxon>
        <taxon>Agaricales</taxon>
        <taxon>Marasmiineae</taxon>
        <taxon>Mycenaceae</taxon>
        <taxon>Mycena</taxon>
    </lineage>
</organism>
<evidence type="ECO:0000313" key="4">
    <source>
        <dbReference type="EMBL" id="KAF7366410.1"/>
    </source>
</evidence>
<dbReference type="PANTHER" id="PTHR24123">
    <property type="entry name" value="ANKYRIN REPEAT-CONTAINING"/>
    <property type="match status" value="1"/>
</dbReference>
<keyword evidence="5" id="KW-1185">Reference proteome</keyword>
<comment type="caution">
    <text evidence="4">The sequence shown here is derived from an EMBL/GenBank/DDBJ whole genome shotgun (WGS) entry which is preliminary data.</text>
</comment>
<gene>
    <name evidence="4" type="ORF">MSAN_00897900</name>
</gene>
<evidence type="ECO:0000256" key="2">
    <source>
        <dbReference type="ARBA" id="ARBA00023043"/>
    </source>
</evidence>
<proteinExistence type="predicted"/>
<reference evidence="4" key="1">
    <citation type="submission" date="2020-05" db="EMBL/GenBank/DDBJ databases">
        <title>Mycena genomes resolve the evolution of fungal bioluminescence.</title>
        <authorList>
            <person name="Tsai I.J."/>
        </authorList>
    </citation>
    <scope>NUCLEOTIDE SEQUENCE</scope>
    <source>
        <strain evidence="4">160909Yilan</strain>
    </source>
</reference>
<evidence type="ECO:0000256" key="3">
    <source>
        <dbReference type="PROSITE-ProRule" id="PRU00023"/>
    </source>
</evidence>
<dbReference type="AlphaFoldDB" id="A0A8H6YZ20"/>
<dbReference type="InterPro" id="IPR036770">
    <property type="entry name" value="Ankyrin_rpt-contain_sf"/>
</dbReference>
<sequence>MARLDELPPELVLHIVSFLTREMIITKPFYFSRLKRKYIVPDLPSVNALSRTSSVFHHTLNHNLYQLCATVERLGRLSLLFAVEHNLEDAFDKLVAAGVSVDGNFQSRLPLTPPGPYSLLQIAAGKGSSLIVPKLLRMYGTETLERVHARDGSGLSALDYAVLQGRLETVRVLVPMAILAPSSSSPITIDLSDERIQAHKEYLGKALIKSTFRGPSGEKIAICEYLLSEGADINTLDTNMHSALGHATDCDNFATMQILLAAGADPNLDGDGVVPLFRARNVPAVQVLLDAGAHIHATDNAGRNALAHRALERVEVLRVLLEHGVDPNHPDHSGWTPLHYACEKGAPVAVIELLLQFGAATVEKADADGVTPADLAMKRGMIEVVRLFEPLIQDPALKAKISKWLKEKGELGDTGSTF</sequence>